<keyword evidence="4" id="KW-1185">Reference proteome</keyword>
<dbReference type="InterPro" id="IPR013762">
    <property type="entry name" value="Integrase-like_cat_sf"/>
</dbReference>
<dbReference type="EMBL" id="PYGI01000004">
    <property type="protein sequence ID" value="PSL15397.1"/>
    <property type="molecule type" value="Genomic_DNA"/>
</dbReference>
<evidence type="ECO:0000313" key="3">
    <source>
        <dbReference type="EMBL" id="PSL15397.1"/>
    </source>
</evidence>
<feature type="domain" description="Tyr recombinase" evidence="2">
    <location>
        <begin position="1"/>
        <end position="78"/>
    </location>
</feature>
<dbReference type="GO" id="GO:0015074">
    <property type="term" value="P:DNA integration"/>
    <property type="evidence" value="ECO:0007669"/>
    <property type="project" value="InterPro"/>
</dbReference>
<accession>A0A2P8F109</accession>
<proteinExistence type="predicted"/>
<organism evidence="3 4">
    <name type="scientific">Marinobacterium halophilum</name>
    <dbReference type="NCBI Taxonomy" id="267374"/>
    <lineage>
        <taxon>Bacteria</taxon>
        <taxon>Pseudomonadati</taxon>
        <taxon>Pseudomonadota</taxon>
        <taxon>Gammaproteobacteria</taxon>
        <taxon>Oceanospirillales</taxon>
        <taxon>Oceanospirillaceae</taxon>
        <taxon>Marinobacterium</taxon>
    </lineage>
</organism>
<dbReference type="Proteomes" id="UP000242133">
    <property type="component" value="Unassembled WGS sequence"/>
</dbReference>
<dbReference type="InterPro" id="IPR011010">
    <property type="entry name" value="DNA_brk_join_enz"/>
</dbReference>
<dbReference type="PROSITE" id="PS51898">
    <property type="entry name" value="TYR_RECOMBINASE"/>
    <property type="match status" value="1"/>
</dbReference>
<dbReference type="GO" id="GO:0003677">
    <property type="term" value="F:DNA binding"/>
    <property type="evidence" value="ECO:0007669"/>
    <property type="project" value="InterPro"/>
</dbReference>
<dbReference type="RefSeq" id="WP_106590742.1">
    <property type="nucleotide sequence ID" value="NZ_PYGI01000004.1"/>
</dbReference>
<evidence type="ECO:0000259" key="2">
    <source>
        <dbReference type="PROSITE" id="PS51898"/>
    </source>
</evidence>
<dbReference type="Pfam" id="PF00589">
    <property type="entry name" value="Phage_integrase"/>
    <property type="match status" value="1"/>
</dbReference>
<dbReference type="Gene3D" id="1.10.443.10">
    <property type="entry name" value="Intergrase catalytic core"/>
    <property type="match status" value="1"/>
</dbReference>
<reference evidence="3 4" key="1">
    <citation type="submission" date="2018-03" db="EMBL/GenBank/DDBJ databases">
        <title>Genomic Encyclopedia of Archaeal and Bacterial Type Strains, Phase II (KMG-II): from individual species to whole genera.</title>
        <authorList>
            <person name="Goeker M."/>
        </authorList>
    </citation>
    <scope>NUCLEOTIDE SEQUENCE [LARGE SCALE GENOMIC DNA]</scope>
    <source>
        <strain evidence="3 4">DSM 17586</strain>
    </source>
</reference>
<comment type="caution">
    <text evidence="3">The sequence shown here is derived from an EMBL/GenBank/DDBJ whole genome shotgun (WGS) entry which is preliminary data.</text>
</comment>
<dbReference type="SUPFAM" id="SSF56349">
    <property type="entry name" value="DNA breaking-rejoining enzymes"/>
    <property type="match status" value="1"/>
</dbReference>
<dbReference type="AlphaFoldDB" id="A0A2P8F109"/>
<evidence type="ECO:0000313" key="4">
    <source>
        <dbReference type="Proteomes" id="UP000242133"/>
    </source>
</evidence>
<dbReference type="OrthoDB" id="102994at2"/>
<evidence type="ECO:0000256" key="1">
    <source>
        <dbReference type="ARBA" id="ARBA00023172"/>
    </source>
</evidence>
<dbReference type="InterPro" id="IPR002104">
    <property type="entry name" value="Integrase_catalytic"/>
</dbReference>
<protein>
    <submittedName>
        <fullName evidence="3">Phage integrase family protein</fullName>
    </submittedName>
</protein>
<dbReference type="GO" id="GO:0006310">
    <property type="term" value="P:DNA recombination"/>
    <property type="evidence" value="ECO:0007669"/>
    <property type="project" value="UniProtKB-KW"/>
</dbReference>
<keyword evidence="1" id="KW-0233">DNA recombination</keyword>
<gene>
    <name evidence="3" type="ORF">CLV44_1045</name>
</gene>
<name>A0A2P8F109_9GAMM</name>
<sequence>MPNSITNRFRSLNMDKKTEDGERIVFHSLRHTFITKARSKGIDTVLVQEVVGHEKTGSGVTDRYTHRFRLEDLLPVVDAVTYQG</sequence>